<sequence>MTINLMSLPILALLPQSVPLIFSTTKMTLMTSDVSSELQSSQDGKDKGRKVPRSTVFINHSLASTLKKLPRISVHRSTKPFIDLSFTLLFQDSFFTLHVSLPNFDLALRIQV</sequence>
<dbReference type="EMBL" id="PKMF04000119">
    <property type="protein sequence ID" value="KAK7848975.1"/>
    <property type="molecule type" value="Genomic_DNA"/>
</dbReference>
<feature type="signal peptide" evidence="1">
    <location>
        <begin position="1"/>
        <end position="23"/>
    </location>
</feature>
<evidence type="ECO:0000256" key="1">
    <source>
        <dbReference type="SAM" id="SignalP"/>
    </source>
</evidence>
<accession>A0AAW0LB57</accession>
<organism evidence="2 3">
    <name type="scientific">Quercus suber</name>
    <name type="common">Cork oak</name>
    <dbReference type="NCBI Taxonomy" id="58331"/>
    <lineage>
        <taxon>Eukaryota</taxon>
        <taxon>Viridiplantae</taxon>
        <taxon>Streptophyta</taxon>
        <taxon>Embryophyta</taxon>
        <taxon>Tracheophyta</taxon>
        <taxon>Spermatophyta</taxon>
        <taxon>Magnoliopsida</taxon>
        <taxon>eudicotyledons</taxon>
        <taxon>Gunneridae</taxon>
        <taxon>Pentapetalae</taxon>
        <taxon>rosids</taxon>
        <taxon>fabids</taxon>
        <taxon>Fagales</taxon>
        <taxon>Fagaceae</taxon>
        <taxon>Quercus</taxon>
    </lineage>
</organism>
<feature type="chain" id="PRO_5043597865" evidence="1">
    <location>
        <begin position="24"/>
        <end position="112"/>
    </location>
</feature>
<dbReference type="Proteomes" id="UP000237347">
    <property type="component" value="Unassembled WGS sequence"/>
</dbReference>
<evidence type="ECO:0000313" key="2">
    <source>
        <dbReference type="EMBL" id="KAK7848975.1"/>
    </source>
</evidence>
<comment type="caution">
    <text evidence="2">The sequence shown here is derived from an EMBL/GenBank/DDBJ whole genome shotgun (WGS) entry which is preliminary data.</text>
</comment>
<keyword evidence="1" id="KW-0732">Signal</keyword>
<gene>
    <name evidence="2" type="ORF">CFP56_003907</name>
</gene>
<reference evidence="2 3" key="1">
    <citation type="journal article" date="2018" name="Sci. Data">
        <title>The draft genome sequence of cork oak.</title>
        <authorList>
            <person name="Ramos A.M."/>
            <person name="Usie A."/>
            <person name="Barbosa P."/>
            <person name="Barros P.M."/>
            <person name="Capote T."/>
            <person name="Chaves I."/>
            <person name="Simoes F."/>
            <person name="Abreu I."/>
            <person name="Carrasquinho I."/>
            <person name="Faro C."/>
            <person name="Guimaraes J.B."/>
            <person name="Mendonca D."/>
            <person name="Nobrega F."/>
            <person name="Rodrigues L."/>
            <person name="Saibo N.J.M."/>
            <person name="Varela M.C."/>
            <person name="Egas C."/>
            <person name="Matos J."/>
            <person name="Miguel C.M."/>
            <person name="Oliveira M.M."/>
            <person name="Ricardo C.P."/>
            <person name="Goncalves S."/>
        </authorList>
    </citation>
    <scope>NUCLEOTIDE SEQUENCE [LARGE SCALE GENOMIC DNA]</scope>
    <source>
        <strain evidence="3">cv. HL8</strain>
    </source>
</reference>
<dbReference type="AlphaFoldDB" id="A0AAW0LB57"/>
<evidence type="ECO:0000313" key="3">
    <source>
        <dbReference type="Proteomes" id="UP000237347"/>
    </source>
</evidence>
<proteinExistence type="predicted"/>
<protein>
    <submittedName>
        <fullName evidence="2">Uncharacterized protein</fullName>
    </submittedName>
</protein>
<keyword evidence="3" id="KW-1185">Reference proteome</keyword>
<name>A0AAW0LB57_QUESU</name>